<name>A0A5K3FY12_MESCO</name>
<proteinExistence type="predicted"/>
<reference evidence="1" key="1">
    <citation type="submission" date="2019-11" db="UniProtKB">
        <authorList>
            <consortium name="WormBaseParasite"/>
        </authorList>
    </citation>
    <scope>IDENTIFICATION</scope>
</reference>
<dbReference type="AlphaFoldDB" id="A0A5K3FY12"/>
<sequence length="133" mass="15060">MWRFFKSVTSNTRRIHHACVLETRLPLPPMLLLLLLMMMKKLQQLHGAQVGMLAQWVYCESLRLVPLRPQGDSSLCLKPCVLFSSPFQQGSAGIPVGLSPPAMAVPHSRRPLCYCRLFRIPWTTVAHTTFTTT</sequence>
<accession>A0A5K3FY12</accession>
<evidence type="ECO:0000313" key="1">
    <source>
        <dbReference type="WBParaSite" id="MCU_011673-RA"/>
    </source>
</evidence>
<dbReference type="WBParaSite" id="MCU_011673-RA">
    <property type="protein sequence ID" value="MCU_011673-RA"/>
    <property type="gene ID" value="MCU_011673"/>
</dbReference>
<organism evidence="1">
    <name type="scientific">Mesocestoides corti</name>
    <name type="common">Flatworm</name>
    <dbReference type="NCBI Taxonomy" id="53468"/>
    <lineage>
        <taxon>Eukaryota</taxon>
        <taxon>Metazoa</taxon>
        <taxon>Spiralia</taxon>
        <taxon>Lophotrochozoa</taxon>
        <taxon>Platyhelminthes</taxon>
        <taxon>Cestoda</taxon>
        <taxon>Eucestoda</taxon>
        <taxon>Cyclophyllidea</taxon>
        <taxon>Mesocestoididae</taxon>
        <taxon>Mesocestoides</taxon>
    </lineage>
</organism>
<protein>
    <submittedName>
        <fullName evidence="1">Secreted protein</fullName>
    </submittedName>
</protein>